<dbReference type="GO" id="GO:0044695">
    <property type="term" value="C:Dsc E3 ubiquitin ligase complex"/>
    <property type="evidence" value="ECO:0007669"/>
    <property type="project" value="TreeGrafter"/>
</dbReference>
<dbReference type="PANTHER" id="PTHR22763:SF162">
    <property type="entry name" value="TRANSMEMBRANE E3 UBIQUITIN-PROTEIN LIGASE 1"/>
    <property type="match status" value="1"/>
</dbReference>
<dbReference type="AlphaFoldDB" id="A0A5Q4BPH3"/>
<evidence type="ECO:0000256" key="10">
    <source>
        <dbReference type="ARBA" id="ARBA00022786"/>
    </source>
</evidence>
<keyword evidence="11" id="KW-0862">Zinc</keyword>
<dbReference type="EMBL" id="PUHP01000722">
    <property type="protein sequence ID" value="TQN68334.1"/>
    <property type="molecule type" value="Genomic_DNA"/>
</dbReference>
<evidence type="ECO:0000256" key="15">
    <source>
        <dbReference type="SAM" id="Phobius"/>
    </source>
</evidence>
<evidence type="ECO:0000256" key="9">
    <source>
        <dbReference type="ARBA" id="ARBA00022771"/>
    </source>
</evidence>
<dbReference type="Proteomes" id="UP000326340">
    <property type="component" value="Unassembled WGS sequence"/>
</dbReference>
<dbReference type="InterPro" id="IPR050731">
    <property type="entry name" value="HRD1_E3_ubiq-ligases"/>
</dbReference>
<keyword evidence="7" id="KW-0479">Metal-binding</keyword>
<evidence type="ECO:0000313" key="17">
    <source>
        <dbReference type="EMBL" id="TQN68334.1"/>
    </source>
</evidence>
<dbReference type="Pfam" id="PF11145">
    <property type="entry name" value="DUF2921"/>
    <property type="match status" value="1"/>
</dbReference>
<reference evidence="17 18" key="1">
    <citation type="journal article" date="2019" name="Sci. Rep.">
        <title>Colletotrichum shisoi sp. nov., an anthracnose pathogen of Perilla frutescens in Japan: molecular phylogenetic, morphological and genomic evidence.</title>
        <authorList>
            <person name="Gan P."/>
            <person name="Tsushima A."/>
            <person name="Hiroyama R."/>
            <person name="Narusaka M."/>
            <person name="Takano Y."/>
            <person name="Narusaka Y."/>
            <person name="Kawaradani M."/>
            <person name="Damm U."/>
            <person name="Shirasu K."/>
        </authorList>
    </citation>
    <scope>NUCLEOTIDE SEQUENCE [LARGE SCALE GENOMIC DNA]</scope>
    <source>
        <strain evidence="17 18">PG-2018a</strain>
    </source>
</reference>
<protein>
    <recommendedName>
        <fullName evidence="4">RING-type E3 ubiquitin transferase</fullName>
        <ecNumber evidence="4">2.3.2.27</ecNumber>
    </recommendedName>
</protein>
<dbReference type="PANTHER" id="PTHR22763">
    <property type="entry name" value="RING ZINC FINGER PROTEIN"/>
    <property type="match status" value="1"/>
</dbReference>
<feature type="transmembrane region" description="Helical" evidence="15">
    <location>
        <begin position="660"/>
        <end position="682"/>
    </location>
</feature>
<evidence type="ECO:0000256" key="1">
    <source>
        <dbReference type="ARBA" id="ARBA00000900"/>
    </source>
</evidence>
<evidence type="ECO:0000313" key="18">
    <source>
        <dbReference type="Proteomes" id="UP000326340"/>
    </source>
</evidence>
<comment type="subcellular location">
    <subcellularLocation>
        <location evidence="2">Endomembrane system</location>
        <topology evidence="2">Multi-pass membrane protein</topology>
    </subcellularLocation>
</comment>
<organism evidence="17 18">
    <name type="scientific">Colletotrichum shisoi</name>
    <dbReference type="NCBI Taxonomy" id="2078593"/>
    <lineage>
        <taxon>Eukaryota</taxon>
        <taxon>Fungi</taxon>
        <taxon>Dikarya</taxon>
        <taxon>Ascomycota</taxon>
        <taxon>Pezizomycotina</taxon>
        <taxon>Sordariomycetes</taxon>
        <taxon>Hypocreomycetidae</taxon>
        <taxon>Glomerellales</taxon>
        <taxon>Glomerellaceae</taxon>
        <taxon>Colletotrichum</taxon>
        <taxon>Colletotrichum destructivum species complex</taxon>
    </lineage>
</organism>
<feature type="transmembrane region" description="Helical" evidence="15">
    <location>
        <begin position="603"/>
        <end position="625"/>
    </location>
</feature>
<feature type="compositionally biased region" description="Low complexity" evidence="14">
    <location>
        <begin position="521"/>
        <end position="539"/>
    </location>
</feature>
<dbReference type="GO" id="GO:0061630">
    <property type="term" value="F:ubiquitin protein ligase activity"/>
    <property type="evidence" value="ECO:0007669"/>
    <property type="project" value="UniProtKB-EC"/>
</dbReference>
<keyword evidence="18" id="KW-1185">Reference proteome</keyword>
<dbReference type="SUPFAM" id="SSF57850">
    <property type="entry name" value="RING/U-box"/>
    <property type="match status" value="1"/>
</dbReference>
<gene>
    <name evidence="17" type="primary">TUL1</name>
    <name evidence="17" type="ORF">CSHISOI_06953</name>
</gene>
<evidence type="ECO:0000256" key="5">
    <source>
        <dbReference type="ARBA" id="ARBA00022679"/>
    </source>
</evidence>
<evidence type="ECO:0000256" key="3">
    <source>
        <dbReference type="ARBA" id="ARBA00004906"/>
    </source>
</evidence>
<feature type="compositionally biased region" description="Basic and acidic residues" evidence="14">
    <location>
        <begin position="510"/>
        <end position="520"/>
    </location>
</feature>
<feature type="transmembrane region" description="Helical" evidence="15">
    <location>
        <begin position="631"/>
        <end position="648"/>
    </location>
</feature>
<feature type="transmembrane region" description="Helical" evidence="15">
    <location>
        <begin position="486"/>
        <end position="505"/>
    </location>
</feature>
<dbReference type="InterPro" id="IPR021319">
    <property type="entry name" value="DUF2921"/>
</dbReference>
<comment type="pathway">
    <text evidence="3">Protein modification; protein ubiquitination.</text>
</comment>
<feature type="transmembrane region" description="Helical" evidence="15">
    <location>
        <begin position="694"/>
        <end position="716"/>
    </location>
</feature>
<keyword evidence="5" id="KW-0808">Transferase</keyword>
<feature type="domain" description="SWEET-like" evidence="16">
    <location>
        <begin position="603"/>
        <end position="725"/>
    </location>
</feature>
<evidence type="ECO:0000256" key="8">
    <source>
        <dbReference type="ARBA" id="ARBA00022729"/>
    </source>
</evidence>
<keyword evidence="8" id="KW-0732">Signal</keyword>
<comment type="catalytic activity">
    <reaction evidence="1">
        <text>S-ubiquitinyl-[E2 ubiquitin-conjugating enzyme]-L-cysteine + [acceptor protein]-L-lysine = [E2 ubiquitin-conjugating enzyme]-L-cysteine + N(6)-ubiquitinyl-[acceptor protein]-L-lysine.</text>
        <dbReference type="EC" id="2.3.2.27"/>
    </reaction>
</comment>
<feature type="non-terminal residue" evidence="17">
    <location>
        <position position="878"/>
    </location>
</feature>
<dbReference type="Gene3D" id="3.30.40.10">
    <property type="entry name" value="Zinc/RING finger domain, C3HC4 (zinc finger)"/>
    <property type="match status" value="1"/>
</dbReference>
<evidence type="ECO:0000256" key="7">
    <source>
        <dbReference type="ARBA" id="ARBA00022723"/>
    </source>
</evidence>
<feature type="region of interest" description="Disordered" evidence="14">
    <location>
        <begin position="510"/>
        <end position="557"/>
    </location>
</feature>
<evidence type="ECO:0000256" key="11">
    <source>
        <dbReference type="ARBA" id="ARBA00022833"/>
    </source>
</evidence>
<evidence type="ECO:0000256" key="12">
    <source>
        <dbReference type="ARBA" id="ARBA00022989"/>
    </source>
</evidence>
<sequence>MPSYPFENPRLVVLGLALVGALWILLAPGNGGASLFSASDLAIQRLRRHQQALDLLNTSKWGDFAPRQNGSAADPLLRSLNLTGFRVEDGFAWDDLVRFQERCLEWSHNAIPPVGGVNLWDIGEGEAVWQNATGAVKGTWVRKETMSKREWTSYNLSAITPSLYWSGSQSEWERNITGDQGKILMDLIDTGKHGKEISYQGVVEDGVASSGGKVRSAKASVTIEDVKGSGVNWEMRLHGVQWPHQGTILLTTTSEKFDGIFGLPHLTPSSDFFQSSQRLLNQTLAEVLRGKEKEVFNDGVMPWTSDLTNPPDTLNPTPHCEYIMYAQVHPPDRSRLDMKGFRPTREGMAKIISDIEQELRFPEGAPIRGVPELQLSAIIWSPDCAFFLETKGPPDFVSADGQHLQGMKTEIIYHKIRIWILLFTVVILSQALLLKHQMKESATPSTMGRISYSTISMMVMVDGGIFAAASMWALDASITYLESLSLLFAAFLSMSLGGFFLAEIHKVQEPENRRRAEREQNASNETPRTPATPAPTAEADSLPQPVTAGPRRRAPSPPVIVPFDQDIDAEIAEAAGGAAAVPTAGREAGGGHRIGPDVTFQAVIFRFAMIVSLILLVSIASTSWYPRVRNFFVNSVAMVYFSFWVPQIHRNIVRNCRRALTWQFMIGQSVLRLLPFAYFYVYDDNFLFAETDRRAFLVFCAWLWVQLWVLAFQYVLGPRFGIPKSWTPDAWDYHPVLREDGVESGGLPIGLLSEPGSPSLDRVQSGENRHGKGSSSNLRAIDCAICREVLEVPVMRAGEEDPTAGGVVGVFARRNYMVTPCRHIFHSACLEGTTTRATATSTMTPHQDHMIRGRLRQTESGPARAARMLFSRTGQAVR</sequence>
<comment type="caution">
    <text evidence="17">The sequence shown here is derived from an EMBL/GenBank/DDBJ whole genome shotgun (WGS) entry which is preliminary data.</text>
</comment>
<evidence type="ECO:0000259" key="16">
    <source>
        <dbReference type="Pfam" id="PF11145"/>
    </source>
</evidence>
<name>A0A5Q4BPH3_9PEZI</name>
<feature type="transmembrane region" description="Helical" evidence="15">
    <location>
        <begin position="455"/>
        <end position="474"/>
    </location>
</feature>
<keyword evidence="10" id="KW-0833">Ubl conjugation pathway</keyword>
<evidence type="ECO:0000256" key="2">
    <source>
        <dbReference type="ARBA" id="ARBA00004127"/>
    </source>
</evidence>
<evidence type="ECO:0000256" key="4">
    <source>
        <dbReference type="ARBA" id="ARBA00012483"/>
    </source>
</evidence>
<proteinExistence type="predicted"/>
<keyword evidence="12 15" id="KW-1133">Transmembrane helix</keyword>
<dbReference type="EC" id="2.3.2.27" evidence="4"/>
<evidence type="ECO:0000256" key="13">
    <source>
        <dbReference type="ARBA" id="ARBA00023136"/>
    </source>
</evidence>
<dbReference type="InterPro" id="IPR013083">
    <property type="entry name" value="Znf_RING/FYVE/PHD"/>
</dbReference>
<keyword evidence="9" id="KW-0863">Zinc-finger</keyword>
<dbReference type="OrthoDB" id="9984778at2759"/>
<evidence type="ECO:0000256" key="6">
    <source>
        <dbReference type="ARBA" id="ARBA00022692"/>
    </source>
</evidence>
<feature type="transmembrane region" description="Helical" evidence="15">
    <location>
        <begin position="416"/>
        <end position="434"/>
    </location>
</feature>
<keyword evidence="6 15" id="KW-0812">Transmembrane</keyword>
<dbReference type="GO" id="GO:0008270">
    <property type="term" value="F:zinc ion binding"/>
    <property type="evidence" value="ECO:0007669"/>
    <property type="project" value="UniProtKB-KW"/>
</dbReference>
<dbReference type="GO" id="GO:0043161">
    <property type="term" value="P:proteasome-mediated ubiquitin-dependent protein catabolic process"/>
    <property type="evidence" value="ECO:0007669"/>
    <property type="project" value="TreeGrafter"/>
</dbReference>
<keyword evidence="13 15" id="KW-0472">Membrane</keyword>
<evidence type="ECO:0000256" key="14">
    <source>
        <dbReference type="SAM" id="MobiDB-lite"/>
    </source>
</evidence>
<dbReference type="GO" id="GO:0012505">
    <property type="term" value="C:endomembrane system"/>
    <property type="evidence" value="ECO:0007669"/>
    <property type="project" value="UniProtKB-SubCell"/>
</dbReference>
<accession>A0A5Q4BPH3</accession>